<dbReference type="EMBL" id="JXAL01000022">
    <property type="protein sequence ID" value="KIL35391.1"/>
    <property type="molecule type" value="Genomic_DNA"/>
</dbReference>
<keyword evidence="3" id="KW-0732">Signal</keyword>
<feature type="domain" description="YknX-like C-terminal permuted SH3-like" evidence="5">
    <location>
        <begin position="338"/>
        <end position="404"/>
    </location>
</feature>
<dbReference type="Pfam" id="PF25989">
    <property type="entry name" value="YknX_C"/>
    <property type="match status" value="1"/>
</dbReference>
<evidence type="ECO:0000256" key="1">
    <source>
        <dbReference type="ARBA" id="ARBA00009477"/>
    </source>
</evidence>
<accession>A0ABR5A316</accession>
<evidence type="ECO:0008006" key="8">
    <source>
        <dbReference type="Google" id="ProtNLM"/>
    </source>
</evidence>
<feature type="domain" description="CusB-like beta-barrel" evidence="4">
    <location>
        <begin position="259"/>
        <end position="332"/>
    </location>
</feature>
<dbReference type="PANTHER" id="PTHR30469:SF15">
    <property type="entry name" value="HLYD FAMILY OF SECRETION PROTEINS"/>
    <property type="match status" value="1"/>
</dbReference>
<feature type="signal peptide" evidence="3">
    <location>
        <begin position="1"/>
        <end position="36"/>
    </location>
</feature>
<protein>
    <recommendedName>
        <fullName evidence="8">RND efflux pump membrane fusion protein barrel-sandwich domain-containing protein</fullName>
    </recommendedName>
</protein>
<evidence type="ECO:0000259" key="4">
    <source>
        <dbReference type="Pfam" id="PF25954"/>
    </source>
</evidence>
<evidence type="ECO:0000256" key="3">
    <source>
        <dbReference type="SAM" id="SignalP"/>
    </source>
</evidence>
<reference evidence="6 7" key="1">
    <citation type="submission" date="2014-12" db="EMBL/GenBank/DDBJ databases">
        <title>Draft genome sequence of Cohnella kolymensis strain B-2846.</title>
        <authorList>
            <person name="Karlyshev A.V."/>
            <person name="Kudryashova E.B."/>
        </authorList>
    </citation>
    <scope>NUCLEOTIDE SEQUENCE [LARGE SCALE GENOMIC DNA]</scope>
    <source>
        <strain evidence="6 7">VKM B-2846</strain>
    </source>
</reference>
<sequence>MRRKRLKPSYWRRNVKGFGVVALSFAMFTGCTPSSAPDPEPAASTQSQQLLAVKASKASKLKIADPIEHHAEVESSVQIEVLAKAEGDVGQILKKRGDMVKEGDIILRITSDDARMEKERADLAVSAAQHALTKARRDAANSINKMELALAEMTRNYNKAKNDYDSGLVTKAELDQLEYQYTNAKLDYQQLKIGSDVSDLTDSLKNAQLSQKIVYQTLANLEVKAPVSGILSEMAVDNGMTVSMGAKVGLVEKLDPIRITAQLTDEQADLLRGKTEVTYYIPGTTDYYKGKISFLAEVIDPESKTYQLEVDVPNPEMKFKPGLKLRVQLTEEQEGIVVSIPTYSVLTEGEDTYVFVLNGDIVEKRKVRLGRQNEPYQEVLAGVNEGELVVITGLGKLKDKQKVQLASVE</sequence>
<evidence type="ECO:0000313" key="7">
    <source>
        <dbReference type="Proteomes" id="UP000054526"/>
    </source>
</evidence>
<dbReference type="InterPro" id="IPR058792">
    <property type="entry name" value="Beta-barrel_RND_2"/>
</dbReference>
<dbReference type="SUPFAM" id="SSF111369">
    <property type="entry name" value="HlyD-like secretion proteins"/>
    <property type="match status" value="1"/>
</dbReference>
<dbReference type="NCBIfam" id="TIGR01730">
    <property type="entry name" value="RND_mfp"/>
    <property type="match status" value="1"/>
</dbReference>
<keyword evidence="7" id="KW-1185">Reference proteome</keyword>
<dbReference type="Gene3D" id="2.40.420.20">
    <property type="match status" value="1"/>
</dbReference>
<comment type="similarity">
    <text evidence="1">Belongs to the membrane fusion protein (MFP) (TC 8.A.1) family.</text>
</comment>
<evidence type="ECO:0000256" key="2">
    <source>
        <dbReference type="SAM" id="Coils"/>
    </source>
</evidence>
<dbReference type="Pfam" id="PF25954">
    <property type="entry name" value="Beta-barrel_RND_2"/>
    <property type="match status" value="1"/>
</dbReference>
<dbReference type="Gene3D" id="2.40.50.100">
    <property type="match status" value="1"/>
</dbReference>
<organism evidence="6 7">
    <name type="scientific">Cohnella kolymensis</name>
    <dbReference type="NCBI Taxonomy" id="1590652"/>
    <lineage>
        <taxon>Bacteria</taxon>
        <taxon>Bacillati</taxon>
        <taxon>Bacillota</taxon>
        <taxon>Bacilli</taxon>
        <taxon>Bacillales</taxon>
        <taxon>Paenibacillaceae</taxon>
        <taxon>Cohnella</taxon>
    </lineage>
</organism>
<keyword evidence="2" id="KW-0175">Coiled coil</keyword>
<dbReference type="Proteomes" id="UP000054526">
    <property type="component" value="Unassembled WGS sequence"/>
</dbReference>
<evidence type="ECO:0000313" key="6">
    <source>
        <dbReference type="EMBL" id="KIL35391.1"/>
    </source>
</evidence>
<comment type="caution">
    <text evidence="6">The sequence shown here is derived from an EMBL/GenBank/DDBJ whole genome shotgun (WGS) entry which is preliminary data.</text>
</comment>
<dbReference type="Gene3D" id="2.40.30.170">
    <property type="match status" value="1"/>
</dbReference>
<proteinExistence type="inferred from homology"/>
<feature type="chain" id="PRO_5045949892" description="RND efflux pump membrane fusion protein barrel-sandwich domain-containing protein" evidence="3">
    <location>
        <begin position="37"/>
        <end position="409"/>
    </location>
</feature>
<dbReference type="Gene3D" id="1.10.287.470">
    <property type="entry name" value="Helix hairpin bin"/>
    <property type="match status" value="1"/>
</dbReference>
<name>A0ABR5A316_9BACL</name>
<dbReference type="PROSITE" id="PS51257">
    <property type="entry name" value="PROKAR_LIPOPROTEIN"/>
    <property type="match status" value="1"/>
</dbReference>
<feature type="coiled-coil region" evidence="2">
    <location>
        <begin position="136"/>
        <end position="163"/>
    </location>
</feature>
<gene>
    <name evidence="6" type="ORF">SD71_13850</name>
</gene>
<dbReference type="PANTHER" id="PTHR30469">
    <property type="entry name" value="MULTIDRUG RESISTANCE PROTEIN MDTA"/>
    <property type="match status" value="1"/>
</dbReference>
<dbReference type="InterPro" id="IPR006143">
    <property type="entry name" value="RND_pump_MFP"/>
</dbReference>
<dbReference type="InterPro" id="IPR058637">
    <property type="entry name" value="YknX-like_C"/>
</dbReference>
<evidence type="ECO:0000259" key="5">
    <source>
        <dbReference type="Pfam" id="PF25989"/>
    </source>
</evidence>